<dbReference type="PANTHER" id="PTHR10625:SF10">
    <property type="entry name" value="HISTONE DEACETYLASE HDAC1"/>
    <property type="match status" value="1"/>
</dbReference>
<dbReference type="Gene3D" id="3.40.800.20">
    <property type="entry name" value="Histone deacetylase domain"/>
    <property type="match status" value="1"/>
</dbReference>
<dbReference type="InterPro" id="IPR023696">
    <property type="entry name" value="Ureohydrolase_dom_sf"/>
</dbReference>
<name>A0A382RZ61_9ZZZZ</name>
<dbReference type="PRINTS" id="PR01270">
    <property type="entry name" value="HDASUPER"/>
</dbReference>
<feature type="region of interest" description="Disordered" evidence="1">
    <location>
        <begin position="1"/>
        <end position="27"/>
    </location>
</feature>
<sequence length="259" mass="27140">MAMGPHYGSWAGEAGRRRCPPTPDARTAEGTIAAVSVLVVTDERFLDHRPGERHPERPARLEAVWSGLDAAGLGDAVVRRPAEEASDEDLLRCHPVPHLARLVDLDAAGGGRVDADTKMSTGSWTAARLAAGAGLVAVAALRNGEAETAFCAVRPPGHHATPTRTMGFCLLNNVAVTAMALADAGERVAIVDFDAHHGNGTQEAFYSDDRVLFVSCHQWPLYPGTGAPDEVGEGAGTGTTVNLALPPEAAGDTYRHALD</sequence>
<proteinExistence type="predicted"/>
<feature type="non-terminal residue" evidence="3">
    <location>
        <position position="259"/>
    </location>
</feature>
<evidence type="ECO:0000256" key="1">
    <source>
        <dbReference type="SAM" id="MobiDB-lite"/>
    </source>
</evidence>
<dbReference type="GO" id="GO:0004407">
    <property type="term" value="F:histone deacetylase activity"/>
    <property type="evidence" value="ECO:0007669"/>
    <property type="project" value="TreeGrafter"/>
</dbReference>
<dbReference type="InterPro" id="IPR037138">
    <property type="entry name" value="His_deacetylse_dom_sf"/>
</dbReference>
<evidence type="ECO:0000259" key="2">
    <source>
        <dbReference type="Pfam" id="PF00850"/>
    </source>
</evidence>
<gene>
    <name evidence="3" type="ORF">METZ01_LOCUS355072</name>
</gene>
<dbReference type="SUPFAM" id="SSF52768">
    <property type="entry name" value="Arginase/deacetylase"/>
    <property type="match status" value="1"/>
</dbReference>
<dbReference type="PANTHER" id="PTHR10625">
    <property type="entry name" value="HISTONE DEACETYLASE HDAC1-RELATED"/>
    <property type="match status" value="1"/>
</dbReference>
<reference evidence="3" key="1">
    <citation type="submission" date="2018-05" db="EMBL/GenBank/DDBJ databases">
        <authorList>
            <person name="Lanie J.A."/>
            <person name="Ng W.-L."/>
            <person name="Kazmierczak K.M."/>
            <person name="Andrzejewski T.M."/>
            <person name="Davidsen T.M."/>
            <person name="Wayne K.J."/>
            <person name="Tettelin H."/>
            <person name="Glass J.I."/>
            <person name="Rusch D."/>
            <person name="Podicherti R."/>
            <person name="Tsui H.-C.T."/>
            <person name="Winkler M.E."/>
        </authorList>
    </citation>
    <scope>NUCLEOTIDE SEQUENCE</scope>
</reference>
<accession>A0A382RZ61</accession>
<dbReference type="InterPro" id="IPR000286">
    <property type="entry name" value="HDACs"/>
</dbReference>
<dbReference type="EMBL" id="UINC01124814">
    <property type="protein sequence ID" value="SVD02218.1"/>
    <property type="molecule type" value="Genomic_DNA"/>
</dbReference>
<dbReference type="Pfam" id="PF00850">
    <property type="entry name" value="Hist_deacetyl"/>
    <property type="match status" value="1"/>
</dbReference>
<evidence type="ECO:0000313" key="3">
    <source>
        <dbReference type="EMBL" id="SVD02218.1"/>
    </source>
</evidence>
<organism evidence="3">
    <name type="scientific">marine metagenome</name>
    <dbReference type="NCBI Taxonomy" id="408172"/>
    <lineage>
        <taxon>unclassified sequences</taxon>
        <taxon>metagenomes</taxon>
        <taxon>ecological metagenomes</taxon>
    </lineage>
</organism>
<protein>
    <recommendedName>
        <fullName evidence="2">Histone deacetylase domain-containing protein</fullName>
    </recommendedName>
</protein>
<dbReference type="CDD" id="cd09992">
    <property type="entry name" value="HDAC_classII"/>
    <property type="match status" value="1"/>
</dbReference>
<dbReference type="InterPro" id="IPR023801">
    <property type="entry name" value="His_deacetylse_dom"/>
</dbReference>
<feature type="domain" description="Histone deacetylase" evidence="2">
    <location>
        <begin position="54"/>
        <end position="258"/>
    </location>
</feature>
<dbReference type="GO" id="GO:0040029">
    <property type="term" value="P:epigenetic regulation of gene expression"/>
    <property type="evidence" value="ECO:0007669"/>
    <property type="project" value="TreeGrafter"/>
</dbReference>
<dbReference type="AlphaFoldDB" id="A0A382RZ61"/>